<organism evidence="1 2">
    <name type="scientific">Micromonospora pisi</name>
    <dbReference type="NCBI Taxonomy" id="589240"/>
    <lineage>
        <taxon>Bacteria</taxon>
        <taxon>Bacillati</taxon>
        <taxon>Actinomycetota</taxon>
        <taxon>Actinomycetes</taxon>
        <taxon>Micromonosporales</taxon>
        <taxon>Micromonosporaceae</taxon>
        <taxon>Micromonospora</taxon>
    </lineage>
</organism>
<dbReference type="AlphaFoldDB" id="A0A495JLZ9"/>
<dbReference type="RefSeq" id="WP_147457075.1">
    <property type="nucleotide sequence ID" value="NZ_RBKT01000001.1"/>
</dbReference>
<evidence type="ECO:0000313" key="2">
    <source>
        <dbReference type="Proteomes" id="UP000277671"/>
    </source>
</evidence>
<evidence type="ECO:0000313" key="1">
    <source>
        <dbReference type="EMBL" id="RKR89943.1"/>
    </source>
</evidence>
<protein>
    <submittedName>
        <fullName evidence="1">Uncharacterized protein</fullName>
    </submittedName>
</protein>
<proteinExistence type="predicted"/>
<reference evidence="1 2" key="1">
    <citation type="submission" date="2018-10" db="EMBL/GenBank/DDBJ databases">
        <title>Sequencing the genomes of 1000 actinobacteria strains.</title>
        <authorList>
            <person name="Klenk H.-P."/>
        </authorList>
    </citation>
    <scope>NUCLEOTIDE SEQUENCE [LARGE SCALE GENOMIC DNA]</scope>
    <source>
        <strain evidence="1 2">DSM 45175</strain>
    </source>
</reference>
<dbReference type="OrthoDB" id="3401049at2"/>
<comment type="caution">
    <text evidence="1">The sequence shown here is derived from an EMBL/GenBank/DDBJ whole genome shotgun (WGS) entry which is preliminary data.</text>
</comment>
<gene>
    <name evidence="1" type="ORF">BDK92_4307</name>
</gene>
<sequence>MRRLLARCLRDLTRAAVNGFRRLLGLPAAPLLVDEIRCPRCRCWVAPRRFDLIHMACRTCRATLARPGRGGDLLW</sequence>
<accession>A0A495JLZ9</accession>
<dbReference type="EMBL" id="RBKT01000001">
    <property type="protein sequence ID" value="RKR89943.1"/>
    <property type="molecule type" value="Genomic_DNA"/>
</dbReference>
<keyword evidence="2" id="KW-1185">Reference proteome</keyword>
<dbReference type="Proteomes" id="UP000277671">
    <property type="component" value="Unassembled WGS sequence"/>
</dbReference>
<name>A0A495JLZ9_9ACTN</name>